<dbReference type="InterPro" id="IPR013234">
    <property type="entry name" value="PIGA_GPI_anchor_biosynthesis"/>
</dbReference>
<keyword evidence="2" id="KW-0812">Transmembrane</keyword>
<proteinExistence type="predicted"/>
<dbReference type="Gene3D" id="3.40.50.2000">
    <property type="entry name" value="Glycogen Phosphorylase B"/>
    <property type="match status" value="2"/>
</dbReference>
<accession>A0ABD3QAY0</accession>
<dbReference type="EMBL" id="JALLPJ020000257">
    <property type="protein sequence ID" value="KAL3797320.1"/>
    <property type="molecule type" value="Genomic_DNA"/>
</dbReference>
<evidence type="ECO:0008006" key="7">
    <source>
        <dbReference type="Google" id="ProtNLM"/>
    </source>
</evidence>
<keyword evidence="6" id="KW-1185">Reference proteome</keyword>
<dbReference type="InterPro" id="IPR001296">
    <property type="entry name" value="Glyco_trans_1"/>
</dbReference>
<feature type="domain" description="Glycosyl transferase family 1" evidence="3">
    <location>
        <begin position="224"/>
        <end position="348"/>
    </location>
</feature>
<gene>
    <name evidence="5" type="ORF">ACHAWO_005479</name>
</gene>
<evidence type="ECO:0000259" key="4">
    <source>
        <dbReference type="Pfam" id="PF08288"/>
    </source>
</evidence>
<dbReference type="PANTHER" id="PTHR45871:SF1">
    <property type="entry name" value="PHOSPHATIDYLINOSITOL N-ACETYLGLUCOSAMINYLTRANSFERASE SUBUNIT A"/>
    <property type="match status" value="1"/>
</dbReference>
<comment type="caution">
    <text evidence="5">The sequence shown here is derived from an EMBL/GenBank/DDBJ whole genome shotgun (WGS) entry which is preliminary data.</text>
</comment>
<organism evidence="5 6">
    <name type="scientific">Cyclotella atomus</name>
    <dbReference type="NCBI Taxonomy" id="382360"/>
    <lineage>
        <taxon>Eukaryota</taxon>
        <taxon>Sar</taxon>
        <taxon>Stramenopiles</taxon>
        <taxon>Ochrophyta</taxon>
        <taxon>Bacillariophyta</taxon>
        <taxon>Coscinodiscophyceae</taxon>
        <taxon>Thalassiosirophycidae</taxon>
        <taxon>Stephanodiscales</taxon>
        <taxon>Stephanodiscaceae</taxon>
        <taxon>Cyclotella</taxon>
    </lineage>
</organism>
<protein>
    <recommendedName>
        <fullName evidence="7">Phosphatidylinositol N-acetylglucosaminyltransferase</fullName>
    </recommendedName>
</protein>
<evidence type="ECO:0000256" key="1">
    <source>
        <dbReference type="ARBA" id="ARBA00022676"/>
    </source>
</evidence>
<dbReference type="Proteomes" id="UP001530400">
    <property type="component" value="Unassembled WGS sequence"/>
</dbReference>
<dbReference type="Pfam" id="PF00534">
    <property type="entry name" value="Glycos_transf_1"/>
    <property type="match status" value="1"/>
</dbReference>
<dbReference type="PANTHER" id="PTHR45871">
    <property type="entry name" value="N-ACETYLGLUCOSAMINYL-PHOSPHATIDYLINOSITOL BIOSYNTHETIC PROTEIN"/>
    <property type="match status" value="1"/>
</dbReference>
<dbReference type="GO" id="GO:0016757">
    <property type="term" value="F:glycosyltransferase activity"/>
    <property type="evidence" value="ECO:0007669"/>
    <property type="project" value="UniProtKB-KW"/>
</dbReference>
<feature type="transmembrane region" description="Helical" evidence="2">
    <location>
        <begin position="430"/>
        <end position="452"/>
    </location>
</feature>
<keyword evidence="1" id="KW-0808">Transferase</keyword>
<reference evidence="5 6" key="1">
    <citation type="submission" date="2024-10" db="EMBL/GenBank/DDBJ databases">
        <title>Updated reference genomes for cyclostephanoid diatoms.</title>
        <authorList>
            <person name="Roberts W.R."/>
            <person name="Alverson A.J."/>
        </authorList>
    </citation>
    <scope>NUCLEOTIDE SEQUENCE [LARGE SCALE GENOMIC DNA]</scope>
    <source>
        <strain evidence="5 6">AJA010-31</strain>
    </source>
</reference>
<evidence type="ECO:0000313" key="5">
    <source>
        <dbReference type="EMBL" id="KAL3797320.1"/>
    </source>
</evidence>
<keyword evidence="2" id="KW-1133">Transmembrane helix</keyword>
<dbReference type="SUPFAM" id="SSF53756">
    <property type="entry name" value="UDP-Glycosyltransferase/glycogen phosphorylase"/>
    <property type="match status" value="1"/>
</dbReference>
<evidence type="ECO:0000256" key="2">
    <source>
        <dbReference type="SAM" id="Phobius"/>
    </source>
</evidence>
<evidence type="ECO:0000259" key="3">
    <source>
        <dbReference type="Pfam" id="PF00534"/>
    </source>
</evidence>
<evidence type="ECO:0000313" key="6">
    <source>
        <dbReference type="Proteomes" id="UP001530400"/>
    </source>
</evidence>
<keyword evidence="1" id="KW-0328">Glycosyltransferase</keyword>
<keyword evidence="2" id="KW-0472">Membrane</keyword>
<name>A0ABD3QAY0_9STRA</name>
<sequence length="481" mass="53801">MNKPRQQHQPNRRHRIAMVSDFFYPRLGGVEMHIWSLSHALLRLGHKVVVITHAYNCPNLNNADTGHDRINGTGSNNVKSKRTGVRYLPGGLKVYYIPFLPMVDEDCLPTFTTSLPIIRWILIREGIEIVHAHQATSTLANEAVVYAAELGLASVYTDHSLFGFDDVAGVVLNRVLKATMSTVSGAICVSHTCRDNFILRAHLPPSIVHVIPNAVDPSKFVPDPSKRREDRITIVIISRLVYRKGIDLLTSLIPPICHQYPQVHFLIGGDGPKKLCLEEMVEKEHLEHRIQFLGCVPHSQVNDVLVQGHVFLNVSLTESFCIAILEAASAGLYVVSTNVGGVPEVLPEDMVELCEVDVDSLVGGLGRVIEKIDGSSNSVVDPWKFHERIKDCYSWERVAVETVDVYDLVYDKSRLSLLERLRRYRTVGGIAGYVVCLLDITLHFVVLLIEWWQPRHLIDVVPDLQMEKAVVTTSDKKGVPS</sequence>
<feature type="domain" description="PIGA GPI anchor biosynthesis" evidence="4">
    <location>
        <begin position="80"/>
        <end position="166"/>
    </location>
</feature>
<dbReference type="AlphaFoldDB" id="A0ABD3QAY0"/>
<dbReference type="Pfam" id="PF08288">
    <property type="entry name" value="PIGA"/>
    <property type="match status" value="1"/>
</dbReference>